<sequence length="65" mass="7378">MDDPWEKAYVYARPAKTGPAHIQQAEQSLPLCGAYYDGARLNRTPKPYPVCRNCLRTKRAKELGL</sequence>
<evidence type="ECO:0000313" key="1">
    <source>
        <dbReference type="EMBL" id="KKM91574.1"/>
    </source>
</evidence>
<accession>A0A0F9L9I3</accession>
<reference evidence="1" key="1">
    <citation type="journal article" date="2015" name="Nature">
        <title>Complex archaea that bridge the gap between prokaryotes and eukaryotes.</title>
        <authorList>
            <person name="Spang A."/>
            <person name="Saw J.H."/>
            <person name="Jorgensen S.L."/>
            <person name="Zaremba-Niedzwiedzka K."/>
            <person name="Martijn J."/>
            <person name="Lind A.E."/>
            <person name="van Eijk R."/>
            <person name="Schleper C."/>
            <person name="Guy L."/>
            <person name="Ettema T.J."/>
        </authorList>
    </citation>
    <scope>NUCLEOTIDE SEQUENCE</scope>
</reference>
<name>A0A0F9L9I3_9ZZZZ</name>
<organism evidence="1">
    <name type="scientific">marine sediment metagenome</name>
    <dbReference type="NCBI Taxonomy" id="412755"/>
    <lineage>
        <taxon>unclassified sequences</taxon>
        <taxon>metagenomes</taxon>
        <taxon>ecological metagenomes</taxon>
    </lineage>
</organism>
<dbReference type="EMBL" id="LAZR01006514">
    <property type="protein sequence ID" value="KKM91574.1"/>
    <property type="molecule type" value="Genomic_DNA"/>
</dbReference>
<gene>
    <name evidence="1" type="ORF">LCGC14_1227120</name>
</gene>
<comment type="caution">
    <text evidence="1">The sequence shown here is derived from an EMBL/GenBank/DDBJ whole genome shotgun (WGS) entry which is preliminary data.</text>
</comment>
<dbReference type="AlphaFoldDB" id="A0A0F9L9I3"/>
<protein>
    <submittedName>
        <fullName evidence="1">Uncharacterized protein</fullName>
    </submittedName>
</protein>
<proteinExistence type="predicted"/>